<dbReference type="Proteomes" id="UP000822688">
    <property type="component" value="Chromosome 12"/>
</dbReference>
<accession>A0A8T0G8X4</accession>
<evidence type="ECO:0008006" key="4">
    <source>
        <dbReference type="Google" id="ProtNLM"/>
    </source>
</evidence>
<feature type="signal peptide" evidence="1">
    <location>
        <begin position="1"/>
        <end position="17"/>
    </location>
</feature>
<keyword evidence="3" id="KW-1185">Reference proteome</keyword>
<name>A0A8T0G8X4_CERPU</name>
<organism evidence="2 3">
    <name type="scientific">Ceratodon purpureus</name>
    <name type="common">Fire moss</name>
    <name type="synonym">Dicranum purpureum</name>
    <dbReference type="NCBI Taxonomy" id="3225"/>
    <lineage>
        <taxon>Eukaryota</taxon>
        <taxon>Viridiplantae</taxon>
        <taxon>Streptophyta</taxon>
        <taxon>Embryophyta</taxon>
        <taxon>Bryophyta</taxon>
        <taxon>Bryophytina</taxon>
        <taxon>Bryopsida</taxon>
        <taxon>Dicranidae</taxon>
        <taxon>Pseudoditrichales</taxon>
        <taxon>Ditrichaceae</taxon>
        <taxon>Ceratodon</taxon>
    </lineage>
</organism>
<sequence>MCFLRTLVLMALRSCSSCMFTTLVMNNLNMYITANFQAPEKEKSDSRNPYSCGEPGQGQTHVAYTLTHVASVTDEHYQFRLSSQLHPFFLFCS</sequence>
<keyword evidence="1" id="KW-0732">Signal</keyword>
<gene>
    <name evidence="2" type="ORF">KC19_12G152800</name>
</gene>
<evidence type="ECO:0000256" key="1">
    <source>
        <dbReference type="SAM" id="SignalP"/>
    </source>
</evidence>
<comment type="caution">
    <text evidence="2">The sequence shown here is derived from an EMBL/GenBank/DDBJ whole genome shotgun (WGS) entry which is preliminary data.</text>
</comment>
<evidence type="ECO:0000313" key="2">
    <source>
        <dbReference type="EMBL" id="KAG0555215.1"/>
    </source>
</evidence>
<evidence type="ECO:0000313" key="3">
    <source>
        <dbReference type="Proteomes" id="UP000822688"/>
    </source>
</evidence>
<dbReference type="EMBL" id="CM026433">
    <property type="protein sequence ID" value="KAG0555215.1"/>
    <property type="molecule type" value="Genomic_DNA"/>
</dbReference>
<reference evidence="2" key="1">
    <citation type="submission" date="2020-06" db="EMBL/GenBank/DDBJ databases">
        <title>WGS assembly of Ceratodon purpureus strain R40.</title>
        <authorList>
            <person name="Carey S.B."/>
            <person name="Jenkins J."/>
            <person name="Shu S."/>
            <person name="Lovell J.T."/>
            <person name="Sreedasyam A."/>
            <person name="Maumus F."/>
            <person name="Tiley G.P."/>
            <person name="Fernandez-Pozo N."/>
            <person name="Barry K."/>
            <person name="Chen C."/>
            <person name="Wang M."/>
            <person name="Lipzen A."/>
            <person name="Daum C."/>
            <person name="Saski C.A."/>
            <person name="Payton A.C."/>
            <person name="Mcbreen J.C."/>
            <person name="Conrad R.E."/>
            <person name="Kollar L.M."/>
            <person name="Olsson S."/>
            <person name="Huttunen S."/>
            <person name="Landis J.B."/>
            <person name="Wickett N.J."/>
            <person name="Johnson M.G."/>
            <person name="Rensing S.A."/>
            <person name="Grimwood J."/>
            <person name="Schmutz J."/>
            <person name="Mcdaniel S.F."/>
        </authorList>
    </citation>
    <scope>NUCLEOTIDE SEQUENCE</scope>
    <source>
        <strain evidence="2">R40</strain>
    </source>
</reference>
<proteinExistence type="predicted"/>
<dbReference type="AlphaFoldDB" id="A0A8T0G8X4"/>
<feature type="chain" id="PRO_5035721278" description="Secreted protein" evidence="1">
    <location>
        <begin position="18"/>
        <end position="93"/>
    </location>
</feature>
<protein>
    <recommendedName>
        <fullName evidence="4">Secreted protein</fullName>
    </recommendedName>
</protein>